<evidence type="ECO:0000256" key="1">
    <source>
        <dbReference type="ARBA" id="ARBA00004651"/>
    </source>
</evidence>
<keyword evidence="6" id="KW-0675">Receptor</keyword>
<keyword evidence="7" id="KW-0325">Glycoprotein</keyword>
<reference evidence="8" key="3">
    <citation type="submission" date="2020-05" db="UniProtKB">
        <authorList>
            <consortium name="EnsemblMetazoa"/>
        </authorList>
    </citation>
    <scope>IDENTIFICATION</scope>
    <source>
        <strain evidence="8">PEST</strain>
    </source>
</reference>
<evidence type="ECO:0000256" key="7">
    <source>
        <dbReference type="ARBA" id="ARBA00023180"/>
    </source>
</evidence>
<sequence>MYFVLVISLMVQIYTREIVCSLNPIPTIDSKVYVQTLFELHRQICPVDKYHDLVVYQTSNDAFSETVLPFIMSDIVYTKIVKTHFSKLHITYDNYFHSCNIIFIDSWEDLSIVSLLQLSVKLILFYPKWIQSEKNVSIVRQLKKGYEVVYDLDNTVEIYRTNLFSKQKIALDPQNIAIPDEQHDLHGYRIKMYCESFLLRMPKFEKYFLEQVAIKRNATAIQTSDISRGIEVLPIINMQNMVYSWIIPAFGTTYKAVKVPRAKPKPIVWILIDPFDLYVWITYLMLVLTMAVTISLFGKLLGRRRFMEIVLELIMMCLAGPSRAYGGSFENRLITLFCLIGIVLISSYQSLVISFMSCARYGPEINTLKQIHDQCLFPDDMYAKFYNFKTFPNGSLPRADSECSLISAQNNEIQTLIILSNLEAENNSYSKESFIMHSLENYRFAETKFLEYLICFSIQPFLRKLFLFYIQAVFESGIYEYYYNNKTKPNWQYQHKTFVEKVVRLEDLLLLWYAFVLGTLMSMLCFVVEMVVHKMLKGFFVHQ</sequence>
<dbReference type="FunCoup" id="A0A2Y9D279">
    <property type="interactions" value="20"/>
</dbReference>
<keyword evidence="3" id="KW-0812">Transmembrane</keyword>
<keyword evidence="4" id="KW-1133">Transmembrane helix</keyword>
<accession>A0A2Y9D279</accession>
<reference evidence="8 9" key="2">
    <citation type="journal article" date="2004" name="Trends Parasitol.">
        <title>The Anopheles gambiae genome: an update.</title>
        <authorList>
            <person name="Mongin E."/>
            <person name="Louis C."/>
            <person name="Holt R.A."/>
            <person name="Birney E."/>
            <person name="Collins F.H."/>
        </authorList>
    </citation>
    <scope>NUCLEOTIDE SEQUENCE [LARGE SCALE GENOMIC DNA]</scope>
    <source>
        <strain evidence="8 9">PEST</strain>
    </source>
</reference>
<dbReference type="InterPro" id="IPR052192">
    <property type="entry name" value="Insect_Ionotropic_Sensory_Rcpt"/>
</dbReference>
<evidence type="ECO:0000313" key="9">
    <source>
        <dbReference type="Proteomes" id="UP000007062"/>
    </source>
</evidence>
<dbReference type="EnsemblMetazoa" id="AGAP029135-RA">
    <property type="protein sequence ID" value="AGAP029135-PA"/>
    <property type="gene ID" value="AGAP029135"/>
</dbReference>
<dbReference type="PANTHER" id="PTHR42643">
    <property type="entry name" value="IONOTROPIC RECEPTOR 20A-RELATED"/>
    <property type="match status" value="1"/>
</dbReference>
<dbReference type="InParanoid" id="A0A2Y9D279"/>
<name>A0A2Y9D279_ANOGA</name>
<evidence type="ECO:0000256" key="6">
    <source>
        <dbReference type="ARBA" id="ARBA00023170"/>
    </source>
</evidence>
<dbReference type="PANTHER" id="PTHR42643:SF30">
    <property type="entry name" value="IONOTROPIC RECEPTOR 40A-RELATED"/>
    <property type="match status" value="1"/>
</dbReference>
<dbReference type="VEuPathDB" id="VectorBase:AGAP029135"/>
<evidence type="ECO:0008006" key="10">
    <source>
        <dbReference type="Google" id="ProtNLM"/>
    </source>
</evidence>
<dbReference type="GO" id="GO:0005886">
    <property type="term" value="C:plasma membrane"/>
    <property type="evidence" value="ECO:0007669"/>
    <property type="project" value="UniProtKB-SubCell"/>
</dbReference>
<protein>
    <recommendedName>
        <fullName evidence="10">Ionotropic receptor</fullName>
    </recommendedName>
</protein>
<keyword evidence="5" id="KW-0472">Membrane</keyword>
<reference evidence="8 9" key="1">
    <citation type="journal article" date="2002" name="Science">
        <title>The genome sequence of the malaria mosquito Anopheles gambiae.</title>
        <authorList>
            <person name="Holt R.A."/>
            <person name="Subramanian G.M."/>
            <person name="Halpern A."/>
            <person name="Sutton G.G."/>
            <person name="Charlab R."/>
            <person name="Nusskern D.R."/>
            <person name="Wincker P."/>
            <person name="Clark A.G."/>
            <person name="Ribeiro J.M."/>
            <person name="Wides R."/>
            <person name="Salzberg S.L."/>
            <person name="Loftus B."/>
            <person name="Yandell M."/>
            <person name="Majoros W.H."/>
            <person name="Rusch D.B."/>
            <person name="Lai Z."/>
            <person name="Kraft C.L."/>
            <person name="Abril J.F."/>
            <person name="Anthouard V."/>
            <person name="Arensburger P."/>
            <person name="Atkinson P.W."/>
            <person name="Baden H."/>
            <person name="de Berardinis V."/>
            <person name="Baldwin D."/>
            <person name="Benes V."/>
            <person name="Biedler J."/>
            <person name="Blass C."/>
            <person name="Bolanos R."/>
            <person name="Boscus D."/>
            <person name="Barnstead M."/>
            <person name="Cai S."/>
            <person name="Center A."/>
            <person name="Chaturverdi K."/>
            <person name="Christophides G.K."/>
            <person name="Chrystal M.A."/>
            <person name="Clamp M."/>
            <person name="Cravchik A."/>
            <person name="Curwen V."/>
            <person name="Dana A."/>
            <person name="Delcher A."/>
            <person name="Dew I."/>
            <person name="Evans C.A."/>
            <person name="Flanigan M."/>
            <person name="Grundschober-Freimoser A."/>
            <person name="Friedli L."/>
            <person name="Gu Z."/>
            <person name="Guan P."/>
            <person name="Guigo R."/>
            <person name="Hillenmeyer M.E."/>
            <person name="Hladun S.L."/>
            <person name="Hogan J.R."/>
            <person name="Hong Y.S."/>
            <person name="Hoover J."/>
            <person name="Jaillon O."/>
            <person name="Ke Z."/>
            <person name="Kodira C."/>
            <person name="Kokoza E."/>
            <person name="Koutsos A."/>
            <person name="Letunic I."/>
            <person name="Levitsky A."/>
            <person name="Liang Y."/>
            <person name="Lin J.J."/>
            <person name="Lobo N.F."/>
            <person name="Lopez J.R."/>
            <person name="Malek J.A."/>
            <person name="McIntosh T.C."/>
            <person name="Meister S."/>
            <person name="Miller J."/>
            <person name="Mobarry C."/>
            <person name="Mongin E."/>
            <person name="Murphy S.D."/>
            <person name="O'Brochta D.A."/>
            <person name="Pfannkoch C."/>
            <person name="Qi R."/>
            <person name="Regier M.A."/>
            <person name="Remington K."/>
            <person name="Shao H."/>
            <person name="Sharakhova M.V."/>
            <person name="Sitter C.D."/>
            <person name="Shetty J."/>
            <person name="Smith T.J."/>
            <person name="Strong R."/>
            <person name="Sun J."/>
            <person name="Thomasova D."/>
            <person name="Ton L.Q."/>
            <person name="Topalis P."/>
            <person name="Tu Z."/>
            <person name="Unger M.F."/>
            <person name="Walenz B."/>
            <person name="Wang A."/>
            <person name="Wang J."/>
            <person name="Wang M."/>
            <person name="Wang X."/>
            <person name="Woodford K.J."/>
            <person name="Wortman J.R."/>
            <person name="Wu M."/>
            <person name="Yao A."/>
            <person name="Zdobnov E.M."/>
            <person name="Zhang H."/>
            <person name="Zhao Q."/>
            <person name="Zhao S."/>
            <person name="Zhu S.C."/>
            <person name="Zhimulev I."/>
            <person name="Coluzzi M."/>
            <person name="della Torre A."/>
            <person name="Roth C.W."/>
            <person name="Louis C."/>
            <person name="Kalush F."/>
            <person name="Mural R.J."/>
            <person name="Myers E.W."/>
            <person name="Adams M.D."/>
            <person name="Smith H.O."/>
            <person name="Broder S."/>
            <person name="Gardner M.J."/>
            <person name="Fraser C.M."/>
            <person name="Birney E."/>
            <person name="Bork P."/>
            <person name="Brey P.T."/>
            <person name="Venter J.C."/>
            <person name="Weissenbach J."/>
            <person name="Kafatos F.C."/>
            <person name="Collins F.H."/>
            <person name="Hoffman S.L."/>
        </authorList>
    </citation>
    <scope>NUCLEOTIDE SEQUENCE [LARGE SCALE GENOMIC DNA]</scope>
    <source>
        <strain evidence="8 9">PEST</strain>
    </source>
</reference>
<keyword evidence="9" id="KW-1185">Reference proteome</keyword>
<evidence type="ECO:0000256" key="3">
    <source>
        <dbReference type="ARBA" id="ARBA00022692"/>
    </source>
</evidence>
<evidence type="ECO:0000313" key="8">
    <source>
        <dbReference type="EnsemblMetazoa" id="AGAP029135-PA"/>
    </source>
</evidence>
<proteinExistence type="predicted"/>
<evidence type="ECO:0000256" key="5">
    <source>
        <dbReference type="ARBA" id="ARBA00023136"/>
    </source>
</evidence>
<dbReference type="EMBL" id="AAAB01008964">
    <property type="status" value="NOT_ANNOTATED_CDS"/>
    <property type="molecule type" value="Genomic_DNA"/>
</dbReference>
<keyword evidence="2" id="KW-1003">Cell membrane</keyword>
<dbReference type="AlphaFoldDB" id="A0A2Y9D279"/>
<organism evidence="8 9">
    <name type="scientific">Anopheles gambiae</name>
    <name type="common">African malaria mosquito</name>
    <dbReference type="NCBI Taxonomy" id="7165"/>
    <lineage>
        <taxon>Eukaryota</taxon>
        <taxon>Metazoa</taxon>
        <taxon>Ecdysozoa</taxon>
        <taxon>Arthropoda</taxon>
        <taxon>Hexapoda</taxon>
        <taxon>Insecta</taxon>
        <taxon>Pterygota</taxon>
        <taxon>Neoptera</taxon>
        <taxon>Endopterygota</taxon>
        <taxon>Diptera</taxon>
        <taxon>Nematocera</taxon>
        <taxon>Culicoidea</taxon>
        <taxon>Culicidae</taxon>
        <taxon>Anophelinae</taxon>
        <taxon>Anopheles</taxon>
    </lineage>
</organism>
<comment type="subcellular location">
    <subcellularLocation>
        <location evidence="1">Cell membrane</location>
        <topology evidence="1">Multi-pass membrane protein</topology>
    </subcellularLocation>
</comment>
<evidence type="ECO:0000256" key="2">
    <source>
        <dbReference type="ARBA" id="ARBA00022475"/>
    </source>
</evidence>
<dbReference type="VEuPathDB" id="VectorBase:AGAMI1_006960"/>
<evidence type="ECO:0000256" key="4">
    <source>
        <dbReference type="ARBA" id="ARBA00022989"/>
    </source>
</evidence>
<dbReference type="Proteomes" id="UP000007062">
    <property type="component" value="Chromosome 3R"/>
</dbReference>